<dbReference type="RefSeq" id="WP_306887610.1">
    <property type="nucleotide sequence ID" value="NZ_JAUSUL010000007.1"/>
</dbReference>
<dbReference type="Gene3D" id="3.40.190.10">
    <property type="entry name" value="Periplasmic binding protein-like II"/>
    <property type="match status" value="2"/>
</dbReference>
<comment type="caution">
    <text evidence="7">The sequence shown here is derived from an EMBL/GenBank/DDBJ whole genome shotgun (WGS) entry which is preliminary data.</text>
</comment>
<keyword evidence="8" id="KW-1185">Reference proteome</keyword>
<dbReference type="CDD" id="cd05466">
    <property type="entry name" value="PBP2_LTTR_substrate"/>
    <property type="match status" value="1"/>
</dbReference>
<dbReference type="SUPFAM" id="SSF46785">
    <property type="entry name" value="Winged helix' DNA-binding domain"/>
    <property type="match status" value="1"/>
</dbReference>
<dbReference type="PANTHER" id="PTHR30126">
    <property type="entry name" value="HTH-TYPE TRANSCRIPTIONAL REGULATOR"/>
    <property type="match status" value="1"/>
</dbReference>
<dbReference type="InterPro" id="IPR036388">
    <property type="entry name" value="WH-like_DNA-bd_sf"/>
</dbReference>
<name>A0AAE4AUR0_9HYPH</name>
<dbReference type="EMBL" id="JAUSUL010000007">
    <property type="protein sequence ID" value="MDQ0317685.1"/>
    <property type="molecule type" value="Genomic_DNA"/>
</dbReference>
<dbReference type="Pfam" id="PF00126">
    <property type="entry name" value="HTH_1"/>
    <property type="match status" value="1"/>
</dbReference>
<keyword evidence="3 7" id="KW-0238">DNA-binding</keyword>
<dbReference type="GO" id="GO:0000976">
    <property type="term" value="F:transcription cis-regulatory region binding"/>
    <property type="evidence" value="ECO:0007669"/>
    <property type="project" value="TreeGrafter"/>
</dbReference>
<sequence>MSDFPPGFDLKALRVFLAVVEAGGMTPAAQRLGMTQSGVSQAVAGLEQALGTVLFDRSLRPLALTAAGTVLLEQARGLLAAADGAVATVRAIDARPRSSITIAMAESMAGTTGPHLVRRLESLAERWRIWSGLSPDHHEALLSRAVDFVVTAGDELDGIEGLVRQDIVTEPFVMVLPRESATSPGRFPDPDALPFIRYSLRSTIGRQTERQLSRLGLSLPNRAEFDTATGQLAAVADGMGWCLTTPLCLAQERHRLDALHIAAMPKGAFTRTIALIGRSDDAVGLGDRIAGELRRILKDTIRPMLAEAHPTLGDTLTIHESAPDGLVGHDRERANE</sequence>
<dbReference type="InterPro" id="IPR036390">
    <property type="entry name" value="WH_DNA-bd_sf"/>
</dbReference>
<evidence type="ECO:0000259" key="6">
    <source>
        <dbReference type="PROSITE" id="PS50931"/>
    </source>
</evidence>
<comment type="similarity">
    <text evidence="1">Belongs to the LysR transcriptional regulatory family.</text>
</comment>
<evidence type="ECO:0000313" key="8">
    <source>
        <dbReference type="Proteomes" id="UP001229244"/>
    </source>
</evidence>
<keyword evidence="2" id="KW-0805">Transcription regulation</keyword>
<dbReference type="InterPro" id="IPR000847">
    <property type="entry name" value="LysR_HTH_N"/>
</dbReference>
<dbReference type="FunFam" id="1.10.10.10:FF:000001">
    <property type="entry name" value="LysR family transcriptional regulator"/>
    <property type="match status" value="1"/>
</dbReference>
<dbReference type="Gene3D" id="1.10.10.10">
    <property type="entry name" value="Winged helix-like DNA-binding domain superfamily/Winged helix DNA-binding domain"/>
    <property type="match status" value="1"/>
</dbReference>
<reference evidence="7" key="1">
    <citation type="submission" date="2023-07" db="EMBL/GenBank/DDBJ databases">
        <title>Genomic Encyclopedia of Type Strains, Phase IV (KMG-IV): sequencing the most valuable type-strain genomes for metagenomic binning, comparative biology and taxonomic classification.</title>
        <authorList>
            <person name="Goeker M."/>
        </authorList>
    </citation>
    <scope>NUCLEOTIDE SEQUENCE</scope>
    <source>
        <strain evidence="7">DSM 21202</strain>
    </source>
</reference>
<protein>
    <submittedName>
        <fullName evidence="7">DNA-binding transcriptional LysR family regulator</fullName>
    </submittedName>
</protein>
<dbReference type="GO" id="GO:0003700">
    <property type="term" value="F:DNA-binding transcription factor activity"/>
    <property type="evidence" value="ECO:0007669"/>
    <property type="project" value="InterPro"/>
</dbReference>
<feature type="region of interest" description="Disordered" evidence="5">
    <location>
        <begin position="316"/>
        <end position="336"/>
    </location>
</feature>
<feature type="compositionally biased region" description="Basic and acidic residues" evidence="5">
    <location>
        <begin position="327"/>
        <end position="336"/>
    </location>
</feature>
<evidence type="ECO:0000256" key="1">
    <source>
        <dbReference type="ARBA" id="ARBA00009437"/>
    </source>
</evidence>
<gene>
    <name evidence="7" type="ORF">J2S73_004171</name>
</gene>
<proteinExistence type="inferred from homology"/>
<dbReference type="Pfam" id="PF03466">
    <property type="entry name" value="LysR_substrate"/>
    <property type="match status" value="1"/>
</dbReference>
<dbReference type="AlphaFoldDB" id="A0AAE4AUR0"/>
<organism evidence="7 8">
    <name type="scientific">Amorphus orientalis</name>
    <dbReference type="NCBI Taxonomy" id="649198"/>
    <lineage>
        <taxon>Bacteria</taxon>
        <taxon>Pseudomonadati</taxon>
        <taxon>Pseudomonadota</taxon>
        <taxon>Alphaproteobacteria</taxon>
        <taxon>Hyphomicrobiales</taxon>
        <taxon>Amorphaceae</taxon>
        <taxon>Amorphus</taxon>
    </lineage>
</organism>
<evidence type="ECO:0000256" key="2">
    <source>
        <dbReference type="ARBA" id="ARBA00023015"/>
    </source>
</evidence>
<keyword evidence="4" id="KW-0804">Transcription</keyword>
<dbReference type="SUPFAM" id="SSF53850">
    <property type="entry name" value="Periplasmic binding protein-like II"/>
    <property type="match status" value="1"/>
</dbReference>
<evidence type="ECO:0000256" key="5">
    <source>
        <dbReference type="SAM" id="MobiDB-lite"/>
    </source>
</evidence>
<evidence type="ECO:0000256" key="3">
    <source>
        <dbReference type="ARBA" id="ARBA00023125"/>
    </source>
</evidence>
<accession>A0AAE4AUR0</accession>
<dbReference type="Proteomes" id="UP001229244">
    <property type="component" value="Unassembled WGS sequence"/>
</dbReference>
<dbReference type="InterPro" id="IPR005119">
    <property type="entry name" value="LysR_subst-bd"/>
</dbReference>
<dbReference type="PANTHER" id="PTHR30126:SF40">
    <property type="entry name" value="HTH-TYPE TRANSCRIPTIONAL REGULATOR GLTR"/>
    <property type="match status" value="1"/>
</dbReference>
<dbReference type="PRINTS" id="PR00039">
    <property type="entry name" value="HTHLYSR"/>
</dbReference>
<feature type="domain" description="HTH lysR-type" evidence="6">
    <location>
        <begin position="8"/>
        <end position="65"/>
    </location>
</feature>
<evidence type="ECO:0000313" key="7">
    <source>
        <dbReference type="EMBL" id="MDQ0317685.1"/>
    </source>
</evidence>
<evidence type="ECO:0000256" key="4">
    <source>
        <dbReference type="ARBA" id="ARBA00023163"/>
    </source>
</evidence>
<dbReference type="PROSITE" id="PS50931">
    <property type="entry name" value="HTH_LYSR"/>
    <property type="match status" value="1"/>
</dbReference>